<feature type="transmembrane region" description="Helical" evidence="1">
    <location>
        <begin position="66"/>
        <end position="86"/>
    </location>
</feature>
<keyword evidence="1" id="KW-0472">Membrane</keyword>
<evidence type="ECO:0000313" key="3">
    <source>
        <dbReference type="Proteomes" id="UP000829992"/>
    </source>
</evidence>
<evidence type="ECO:0000256" key="1">
    <source>
        <dbReference type="SAM" id="Phobius"/>
    </source>
</evidence>
<dbReference type="RefSeq" id="WP_249588452.1">
    <property type="nucleotide sequence ID" value="NZ_BAAAQL010000037.1"/>
</dbReference>
<keyword evidence="3" id="KW-1185">Reference proteome</keyword>
<name>A0ABY4PT68_9ACTN</name>
<reference evidence="2 3" key="1">
    <citation type="submission" date="2022-05" db="EMBL/GenBank/DDBJ databases">
        <authorList>
            <person name="Zhou X."/>
            <person name="Li K."/>
            <person name="Man Y."/>
        </authorList>
    </citation>
    <scope>NUCLEOTIDE SEQUENCE [LARGE SCALE GENOMIC DNA]</scope>
    <source>
        <strain evidence="2 3">MS405</strain>
    </source>
</reference>
<keyword evidence="1" id="KW-0812">Transmembrane</keyword>
<gene>
    <name evidence="2" type="ORF">M4V62_19055</name>
</gene>
<evidence type="ECO:0008006" key="4">
    <source>
        <dbReference type="Google" id="ProtNLM"/>
    </source>
</evidence>
<feature type="transmembrane region" description="Helical" evidence="1">
    <location>
        <begin position="34"/>
        <end position="54"/>
    </location>
</feature>
<sequence length="231" mass="24325">MTGTGGSSDADHPPFAAHTLSSRLTGIEYRLSPAALTFRALALGLLACALPLVARLLFTHVRRDGVVAYVVMAVVLSYLLILLTEVNYFGRAWYFTLLYAASAIALCLFSWTGHTADVLDARGRSTEVTVTGVTQRPKHDATCKLSRADGTVLPQHLRDGCSDLRRGATLTVIEDPEGEVGPQTSAPSTSGTYAASGIAGVILVGAVTWAGSAGSAGLRSGRRTREGFGRM</sequence>
<evidence type="ECO:0000313" key="2">
    <source>
        <dbReference type="EMBL" id="UQT57032.1"/>
    </source>
</evidence>
<accession>A0ABY4PT68</accession>
<dbReference type="EMBL" id="CP097289">
    <property type="protein sequence ID" value="UQT57032.1"/>
    <property type="molecule type" value="Genomic_DNA"/>
</dbReference>
<feature type="transmembrane region" description="Helical" evidence="1">
    <location>
        <begin position="92"/>
        <end position="112"/>
    </location>
</feature>
<protein>
    <recommendedName>
        <fullName evidence="4">Integral membrane protein</fullName>
    </recommendedName>
</protein>
<proteinExistence type="predicted"/>
<dbReference type="Proteomes" id="UP000829992">
    <property type="component" value="Chromosome"/>
</dbReference>
<keyword evidence="1" id="KW-1133">Transmembrane helix</keyword>
<organism evidence="2 3">
    <name type="scientific">Streptomyces durmitorensis</name>
    <dbReference type="NCBI Taxonomy" id="319947"/>
    <lineage>
        <taxon>Bacteria</taxon>
        <taxon>Bacillati</taxon>
        <taxon>Actinomycetota</taxon>
        <taxon>Actinomycetes</taxon>
        <taxon>Kitasatosporales</taxon>
        <taxon>Streptomycetaceae</taxon>
        <taxon>Streptomyces</taxon>
    </lineage>
</organism>